<dbReference type="PANTHER" id="PTHR47027">
    <property type="entry name" value="REVERSE TRANSCRIPTASE DOMAIN-CONTAINING PROTEIN"/>
    <property type="match status" value="1"/>
</dbReference>
<gene>
    <name evidence="1" type="ORF">PACLA_8A048454</name>
</gene>
<name>A0A7D9L230_PARCT</name>
<dbReference type="PROSITE" id="PS50878">
    <property type="entry name" value="RT_POL"/>
    <property type="match status" value="1"/>
</dbReference>
<dbReference type="SUPFAM" id="SSF56672">
    <property type="entry name" value="DNA/RNA polymerases"/>
    <property type="match status" value="1"/>
</dbReference>
<dbReference type="PANTHER" id="PTHR47027:SF20">
    <property type="entry name" value="REVERSE TRANSCRIPTASE-LIKE PROTEIN WITH RNA-DIRECTED DNA POLYMERASE DOMAIN"/>
    <property type="match status" value="1"/>
</dbReference>
<dbReference type="InterPro" id="IPR000477">
    <property type="entry name" value="RT_dom"/>
</dbReference>
<dbReference type="InterPro" id="IPR026960">
    <property type="entry name" value="RVT-Znf"/>
</dbReference>
<comment type="caution">
    <text evidence="1">The sequence shown here is derived from an EMBL/GenBank/DDBJ whole genome shotgun (WGS) entry which is preliminary data.</text>
</comment>
<proteinExistence type="predicted"/>
<protein>
    <submittedName>
        <fullName evidence="1">Uncharacterized protein</fullName>
    </submittedName>
</protein>
<dbReference type="OrthoDB" id="410104at2759"/>
<feature type="non-terminal residue" evidence="1">
    <location>
        <position position="1"/>
    </location>
</feature>
<reference evidence="1" key="1">
    <citation type="submission" date="2020-04" db="EMBL/GenBank/DDBJ databases">
        <authorList>
            <person name="Alioto T."/>
            <person name="Alioto T."/>
            <person name="Gomez Garrido J."/>
        </authorList>
    </citation>
    <scope>NUCLEOTIDE SEQUENCE</scope>
    <source>
        <strain evidence="1">A484AB</strain>
    </source>
</reference>
<evidence type="ECO:0000313" key="2">
    <source>
        <dbReference type="Proteomes" id="UP001152795"/>
    </source>
</evidence>
<dbReference type="InterPro" id="IPR043502">
    <property type="entry name" value="DNA/RNA_pol_sf"/>
</dbReference>
<accession>A0A7D9L230</accession>
<keyword evidence="2" id="KW-1185">Reference proteome</keyword>
<organism evidence="1 2">
    <name type="scientific">Paramuricea clavata</name>
    <name type="common">Red gorgonian</name>
    <name type="synonym">Violescent sea-whip</name>
    <dbReference type="NCBI Taxonomy" id="317549"/>
    <lineage>
        <taxon>Eukaryota</taxon>
        <taxon>Metazoa</taxon>
        <taxon>Cnidaria</taxon>
        <taxon>Anthozoa</taxon>
        <taxon>Octocorallia</taxon>
        <taxon>Malacalcyonacea</taxon>
        <taxon>Plexauridae</taxon>
        <taxon>Paramuricea</taxon>
    </lineage>
</organism>
<dbReference type="Pfam" id="PF00078">
    <property type="entry name" value="RVT_1"/>
    <property type="match status" value="2"/>
</dbReference>
<dbReference type="Proteomes" id="UP001152795">
    <property type="component" value="Unassembled WGS sequence"/>
</dbReference>
<sequence>YERDHYGALCDINGVANHELVSETHLTRRERLLQHLRIIIHVRYRSLNLHRRSCFVQNNPCFAELFAQQDDSITIANSNESMTESQFSVRPKLGDLDSEIIHVVCLEEIKFVKPVLLKVITSLLRNRIFKFVCENEFIESGIQKGCWPGISGTIEHTELLSHIINHAINKQRSLVVTLIDLKNAFGEVHHKLIRTILIAHHIPEEIICFVEKFYSDFSISIITKGFITKPIPVQRGVLQGDCLSPLLFNLCVNSLIHTINDAKLKCLGYVNNATMYPRHWFQFADDTAILSAHEEDNQLLCNLLLSRASVYRRLNANRGLTISESNLTLIWNANRSNSLFPNIYLQCKLSEQNYPRYNNIDIRGDSGLKCTSNLFQALRPDITIRYKRDLYVIELTVPYETNCMIARRRKQEKYRAIELLSYLLSVVRFKKNYYYYYWLLRKIPLHEDMSSWEVAIDERRDYTEEQCLPEKLGREFTDQLTMHINQWNNKSDNQHIALKAFFVLLAVRLQKPRPKSKAKDHKECLKKRLASWKSGEIDKLLHEGRVIQSRIGKGRKSEPQNKVKIFAKLVNEGQINSAMRFLNYDSSGGILSLTDDVMQQLREKHPEAQPAKSRVLLRGPVQDIPESIYLTINGEMIREAALRTKGSGGPSGVDANGLKELARNLCTEYVDPSSIEALVASRLIALDKGGGGVRPIGVGEVVRRVTSKSVMKVVKPDVMSASGSLQLCAGQPSGSETAIHAMRNIFDEVGRGVLQGDCLSPLLFNMSFNTFIQHIKSEKYRQLGFWKSSENGTPLNPLHWFQFADDAAVVSGQEKENQMLLNRFTIWCQWAQMIIRVDKCSTFGIRKQVTKSIQYLPKLFINNCLVPRVELGKSFRYLGRYFDFNMSDEDHKSEVYDTLTNILNEIDDLPLHPKNKILLYSRYVLSKISWHFTVSDIGKTWVNDKLDSNASTYIRKWLELPISATLSNVLLPHNKFGLNIILPSNKFLQCQTVSRKALKSSPNEAINNLWKDTSNHKNVQYDKYKNTKDVLNTIKKQHEDKLQHHLISQGSFFSNIIKHSTLSFNSIWSSVQSKLPKNIFNFTIRYINNTLPTRKNLLKWGISPTSECSFCLNPESLLHVVAGCKTYLNEGRFTWRHDSVLNFIASILKSVNHCNLYADLPGYISPSVITGDELRPDLLITLENKCIYILELTVGFESNLLTNATRKRQKYQDLINEQLKNYKKVKFVNLSISSLGVFSHPSLDFTEMLKDLKFDEQCRKYYVRKIINICIRSSYYIFCKRNKEWDNPQLMSY</sequence>
<dbReference type="EMBL" id="CACRXK020012900">
    <property type="protein sequence ID" value="CAB4024213.1"/>
    <property type="molecule type" value="Genomic_DNA"/>
</dbReference>
<dbReference type="Pfam" id="PF13966">
    <property type="entry name" value="zf-RVT"/>
    <property type="match status" value="1"/>
</dbReference>
<evidence type="ECO:0000313" key="1">
    <source>
        <dbReference type="EMBL" id="CAB4024213.1"/>
    </source>
</evidence>